<dbReference type="PANTHER" id="PTHR20932">
    <property type="entry name" value="LYSM AND PUTATIVE PEPTIDOGLYCAN-BINDING DOMAIN-CONTAINING PROTEIN"/>
    <property type="match status" value="1"/>
</dbReference>
<feature type="non-terminal residue" evidence="4">
    <location>
        <position position="287"/>
    </location>
</feature>
<organism evidence="4 5">
    <name type="scientific">Meganyctiphanes norvegica</name>
    <name type="common">Northern krill</name>
    <name type="synonym">Thysanopoda norvegica</name>
    <dbReference type="NCBI Taxonomy" id="48144"/>
    <lineage>
        <taxon>Eukaryota</taxon>
        <taxon>Metazoa</taxon>
        <taxon>Ecdysozoa</taxon>
        <taxon>Arthropoda</taxon>
        <taxon>Crustacea</taxon>
        <taxon>Multicrustacea</taxon>
        <taxon>Malacostraca</taxon>
        <taxon>Eumalacostraca</taxon>
        <taxon>Eucarida</taxon>
        <taxon>Euphausiacea</taxon>
        <taxon>Euphausiidae</taxon>
        <taxon>Meganyctiphanes</taxon>
    </lineage>
</organism>
<keyword evidence="5" id="KW-1185">Reference proteome</keyword>
<protein>
    <recommendedName>
        <fullName evidence="3">LysM domain-containing protein</fullName>
    </recommendedName>
</protein>
<dbReference type="InterPro" id="IPR018392">
    <property type="entry name" value="LysM"/>
</dbReference>
<reference evidence="4 5" key="1">
    <citation type="submission" date="2024-05" db="EMBL/GenBank/DDBJ databases">
        <authorList>
            <person name="Wallberg A."/>
        </authorList>
    </citation>
    <scope>NUCLEOTIDE SEQUENCE [LARGE SCALE GENOMIC DNA]</scope>
</reference>
<sequence length="287" mass="32745">MDLTCRGGFPGSGPSRKNYKYRRLSSIEKGSENHGYVSCDEDEDEIFTADNIELQKRSVRNAATGRSSSGSTPVKFITEYDQVVERPILKDESLRSISLKYRIPVSELKRINNIHKDSEFFALNSVKIPVKVNSLLGEMLDQEKAEQENLSEGNITNNARKSVLGTQRINSCSENEMSDSEMHVGYISINQILRDTKSKKEAQRFLRNMEKDLADIREKTKTYKNNLDEATDALTTVRFRALEEQKEICSGADWGISWWKILLGSIIILVGIPLIYVFYIVEEEEEK</sequence>
<dbReference type="EMBL" id="CAXKWB010029059">
    <property type="protein sequence ID" value="CAL4135034.1"/>
    <property type="molecule type" value="Genomic_DNA"/>
</dbReference>
<proteinExistence type="predicted"/>
<evidence type="ECO:0000313" key="5">
    <source>
        <dbReference type="Proteomes" id="UP001497623"/>
    </source>
</evidence>
<dbReference type="InterPro" id="IPR045030">
    <property type="entry name" value="LYSM1-4"/>
</dbReference>
<feature type="transmembrane region" description="Helical" evidence="2">
    <location>
        <begin position="258"/>
        <end position="281"/>
    </location>
</feature>
<evidence type="ECO:0000259" key="3">
    <source>
        <dbReference type="PROSITE" id="PS51782"/>
    </source>
</evidence>
<dbReference type="PROSITE" id="PS51782">
    <property type="entry name" value="LYSM"/>
    <property type="match status" value="1"/>
</dbReference>
<dbReference type="Gene3D" id="3.10.350.10">
    <property type="entry name" value="LysM domain"/>
    <property type="match status" value="1"/>
</dbReference>
<keyword evidence="2" id="KW-0472">Membrane</keyword>
<dbReference type="InterPro" id="IPR036779">
    <property type="entry name" value="LysM_dom_sf"/>
</dbReference>
<keyword evidence="2" id="KW-0812">Transmembrane</keyword>
<evidence type="ECO:0000256" key="1">
    <source>
        <dbReference type="SAM" id="Coils"/>
    </source>
</evidence>
<dbReference type="Proteomes" id="UP001497623">
    <property type="component" value="Unassembled WGS sequence"/>
</dbReference>
<keyword evidence="1" id="KW-0175">Coiled coil</keyword>
<name>A0AAV2RRV2_MEGNR</name>
<dbReference type="AlphaFoldDB" id="A0AAV2RRV2"/>
<evidence type="ECO:0000256" key="2">
    <source>
        <dbReference type="SAM" id="Phobius"/>
    </source>
</evidence>
<dbReference type="PANTHER" id="PTHR20932:SF13">
    <property type="entry name" value="LD36653P"/>
    <property type="match status" value="1"/>
</dbReference>
<accession>A0AAV2RRV2</accession>
<evidence type="ECO:0000313" key="4">
    <source>
        <dbReference type="EMBL" id="CAL4135034.1"/>
    </source>
</evidence>
<gene>
    <name evidence="4" type="ORF">MNOR_LOCUS27513</name>
</gene>
<feature type="domain" description="LysM" evidence="3">
    <location>
        <begin position="84"/>
        <end position="128"/>
    </location>
</feature>
<feature type="coiled-coil region" evidence="1">
    <location>
        <begin position="199"/>
        <end position="233"/>
    </location>
</feature>
<comment type="caution">
    <text evidence="4">The sequence shown here is derived from an EMBL/GenBank/DDBJ whole genome shotgun (WGS) entry which is preliminary data.</text>
</comment>
<keyword evidence="2" id="KW-1133">Transmembrane helix</keyword>